<feature type="transmembrane region" description="Helical" evidence="6">
    <location>
        <begin position="83"/>
        <end position="105"/>
    </location>
</feature>
<feature type="transmembrane region" description="Helical" evidence="6">
    <location>
        <begin position="368"/>
        <end position="388"/>
    </location>
</feature>
<keyword evidence="5 6" id="KW-0472">Membrane</keyword>
<dbReference type="GO" id="GO:0015648">
    <property type="term" value="F:lipid-linked peptidoglycan transporter activity"/>
    <property type="evidence" value="ECO:0007669"/>
    <property type="project" value="TreeGrafter"/>
</dbReference>
<dbReference type="GO" id="GO:0005886">
    <property type="term" value="C:plasma membrane"/>
    <property type="evidence" value="ECO:0007669"/>
    <property type="project" value="TreeGrafter"/>
</dbReference>
<keyword evidence="2 6" id="KW-0812">Transmembrane</keyword>
<sequence>MENRPRNRKLFNDSRIDYALILPVFLLIIIGFVALGFSLTTDYPLKANTLLIQQGAWLMIGIAAAFFVMHFDVRALWLLAPTIYVIGLVLMVVPIFFYSPAVYMATGAKSWISIHGTTLFEPSELMKVAYILFLSRLVVNFREKNKIQSIRTDLFLIVEMILSFLPIAFVLVGPHMQNDFGTLLVFLAIFAGMLLISGVSWKILMPLILLFTAILAAGVYVIITPNGQHFLNSLGFQSYQSARFQAWLHPFADVQQNSYQQSQALISTAVGGMFGIGSGIGQIAVPVRESDMIFTVIAGGTGFVGASIVIFLYLYLIYRMIRATFRANNLFYTLIATGFTMMLLFHVFENIGAIVGILPLTGIPLPFISQGGSNLISNIIGIGLILSIKYNQESPERRGKTRDKYRRMLAKRMELNKKVTRE</sequence>
<feature type="transmembrane region" description="Helical" evidence="6">
    <location>
        <begin position="292"/>
        <end position="318"/>
    </location>
</feature>
<dbReference type="EMBL" id="JACHHV010000001">
    <property type="protein sequence ID" value="MBB5887189.1"/>
    <property type="molecule type" value="Genomic_DNA"/>
</dbReference>
<feature type="transmembrane region" description="Helical" evidence="6">
    <location>
        <begin position="154"/>
        <end position="174"/>
    </location>
</feature>
<dbReference type="GO" id="GO:0051301">
    <property type="term" value="P:cell division"/>
    <property type="evidence" value="ECO:0007669"/>
    <property type="project" value="InterPro"/>
</dbReference>
<feature type="transmembrane region" description="Helical" evidence="6">
    <location>
        <begin position="51"/>
        <end position="71"/>
    </location>
</feature>
<evidence type="ECO:0000256" key="6">
    <source>
        <dbReference type="SAM" id="Phobius"/>
    </source>
</evidence>
<evidence type="ECO:0000256" key="1">
    <source>
        <dbReference type="ARBA" id="ARBA00004141"/>
    </source>
</evidence>
<feature type="transmembrane region" description="Helical" evidence="6">
    <location>
        <begin position="330"/>
        <end position="348"/>
    </location>
</feature>
<evidence type="ECO:0000313" key="7">
    <source>
        <dbReference type="EMBL" id="MBB5887189.1"/>
    </source>
</evidence>
<dbReference type="GO" id="GO:0008360">
    <property type="term" value="P:regulation of cell shape"/>
    <property type="evidence" value="ECO:0007669"/>
    <property type="project" value="UniProtKB-KW"/>
</dbReference>
<proteinExistence type="predicted"/>
<accession>A0A841C717</accession>
<feature type="transmembrane region" description="Helical" evidence="6">
    <location>
        <begin position="20"/>
        <end position="39"/>
    </location>
</feature>
<evidence type="ECO:0000256" key="2">
    <source>
        <dbReference type="ARBA" id="ARBA00022692"/>
    </source>
</evidence>
<evidence type="ECO:0000256" key="5">
    <source>
        <dbReference type="ARBA" id="ARBA00023136"/>
    </source>
</evidence>
<comment type="caution">
    <text evidence="7">The sequence shown here is derived from an EMBL/GenBank/DDBJ whole genome shotgun (WGS) entry which is preliminary data.</text>
</comment>
<dbReference type="PANTHER" id="PTHR30474:SF1">
    <property type="entry name" value="PEPTIDOGLYCAN GLYCOSYLTRANSFERASE MRDB"/>
    <property type="match status" value="1"/>
</dbReference>
<dbReference type="RefSeq" id="WP_246415526.1">
    <property type="nucleotide sequence ID" value="NZ_DASWOY010000012.1"/>
</dbReference>
<feature type="transmembrane region" description="Helical" evidence="6">
    <location>
        <begin position="180"/>
        <end position="196"/>
    </location>
</feature>
<dbReference type="Proteomes" id="UP000562464">
    <property type="component" value="Unassembled WGS sequence"/>
</dbReference>
<feature type="transmembrane region" description="Helical" evidence="6">
    <location>
        <begin position="203"/>
        <end position="223"/>
    </location>
</feature>
<comment type="subcellular location">
    <subcellularLocation>
        <location evidence="1">Membrane</location>
        <topology evidence="1">Multi-pass membrane protein</topology>
    </subcellularLocation>
</comment>
<keyword evidence="3" id="KW-0133">Cell shape</keyword>
<evidence type="ECO:0000256" key="3">
    <source>
        <dbReference type="ARBA" id="ARBA00022960"/>
    </source>
</evidence>
<evidence type="ECO:0000256" key="4">
    <source>
        <dbReference type="ARBA" id="ARBA00022989"/>
    </source>
</evidence>
<dbReference type="PANTHER" id="PTHR30474">
    <property type="entry name" value="CELL CYCLE PROTEIN"/>
    <property type="match status" value="1"/>
</dbReference>
<dbReference type="GO" id="GO:0032153">
    <property type="term" value="C:cell division site"/>
    <property type="evidence" value="ECO:0007669"/>
    <property type="project" value="TreeGrafter"/>
</dbReference>
<gene>
    <name evidence="7" type="ORF">HNQ37_000057</name>
</gene>
<dbReference type="InterPro" id="IPR001182">
    <property type="entry name" value="FtsW/RodA"/>
</dbReference>
<keyword evidence="8" id="KW-1185">Reference proteome</keyword>
<reference evidence="7 8" key="1">
    <citation type="submission" date="2020-08" db="EMBL/GenBank/DDBJ databases">
        <title>Genomic Encyclopedia of Type Strains, Phase IV (KMG-IV): sequencing the most valuable type-strain genomes for metagenomic binning, comparative biology and taxonomic classification.</title>
        <authorList>
            <person name="Goeker M."/>
        </authorList>
    </citation>
    <scope>NUCLEOTIDE SEQUENCE [LARGE SCALE GENOMIC DNA]</scope>
    <source>
        <strain evidence="7 8">DSM 14925</strain>
    </source>
</reference>
<keyword evidence="4 6" id="KW-1133">Transmembrane helix</keyword>
<organism evidence="7 8">
    <name type="scientific">Lactovum miscens</name>
    <dbReference type="NCBI Taxonomy" id="190387"/>
    <lineage>
        <taxon>Bacteria</taxon>
        <taxon>Bacillati</taxon>
        <taxon>Bacillota</taxon>
        <taxon>Bacilli</taxon>
        <taxon>Lactobacillales</taxon>
        <taxon>Streptococcaceae</taxon>
        <taxon>Lactovum</taxon>
    </lineage>
</organism>
<protein>
    <submittedName>
        <fullName evidence="7">Rod shape determining protein RodA</fullName>
    </submittedName>
</protein>
<name>A0A841C717_9LACT</name>
<dbReference type="AlphaFoldDB" id="A0A841C717"/>
<dbReference type="Pfam" id="PF01098">
    <property type="entry name" value="FTSW_RODA_SPOVE"/>
    <property type="match status" value="1"/>
</dbReference>
<evidence type="ECO:0000313" key="8">
    <source>
        <dbReference type="Proteomes" id="UP000562464"/>
    </source>
</evidence>